<dbReference type="Pfam" id="PF13743">
    <property type="entry name" value="Thioredoxin_5"/>
    <property type="match status" value="1"/>
</dbReference>
<dbReference type="SUPFAM" id="SSF52833">
    <property type="entry name" value="Thioredoxin-like"/>
    <property type="match status" value="1"/>
</dbReference>
<sequence length="256" mass="29900">MATTQDEAKKIRIEYYTDPLCCWSWSFEPQWRKLRYEYSDSISWRYVMGGMLTDWNTYNDTVNTINKPAQMGPLWKEARHVSGMPINDRIWVEHPPRSSYPACLAVKAAELQGITAGDRLLRKIREAVMLRMMDVSDKQVLLQVAHELTEECPDVLNYAQFERDLSSKRSINLLKADLRKVRARGISRYPSLVFRKKGKRGIIITGYRPYHVLVEAIRKIQSDIMPTHSIRLQDYKKQWGNLTPREMAEVDAAVKY</sequence>
<dbReference type="EMBL" id="SMLW01000509">
    <property type="protein sequence ID" value="MTI25370.1"/>
    <property type="molecule type" value="Genomic_DNA"/>
</dbReference>
<proteinExistence type="predicted"/>
<dbReference type="Gene3D" id="1.10.472.60">
    <property type="entry name" value="putative protein disulfide isomerase domain"/>
    <property type="match status" value="1"/>
</dbReference>
<reference evidence="1 2" key="1">
    <citation type="submission" date="2019-02" db="EMBL/GenBank/DDBJ databases">
        <authorList>
            <person name="Goldberg S.R."/>
            <person name="Haltli B.A."/>
            <person name="Correa H."/>
            <person name="Russell K.G."/>
        </authorList>
    </citation>
    <scope>NUCLEOTIDE SEQUENCE [LARGE SCALE GENOMIC DNA]</scope>
    <source>
        <strain evidence="1 2">JCM 16186</strain>
    </source>
</reference>
<evidence type="ECO:0000313" key="1">
    <source>
        <dbReference type="EMBL" id="MTI25370.1"/>
    </source>
</evidence>
<dbReference type="RefSeq" id="WP_155171411.1">
    <property type="nucleotide sequence ID" value="NZ_BAAAFL010000017.1"/>
</dbReference>
<protein>
    <submittedName>
        <fullName evidence="1">DsbA family protein</fullName>
    </submittedName>
</protein>
<name>A0ABW9RQP7_9BACT</name>
<accession>A0ABW9RQP7</accession>
<gene>
    <name evidence="1" type="ORF">E1163_10490</name>
</gene>
<keyword evidence="2" id="KW-1185">Reference proteome</keyword>
<organism evidence="1 2">
    <name type="scientific">Fulvivirga kasyanovii</name>
    <dbReference type="NCBI Taxonomy" id="396812"/>
    <lineage>
        <taxon>Bacteria</taxon>
        <taxon>Pseudomonadati</taxon>
        <taxon>Bacteroidota</taxon>
        <taxon>Cytophagia</taxon>
        <taxon>Cytophagales</taxon>
        <taxon>Fulvivirgaceae</taxon>
        <taxon>Fulvivirga</taxon>
    </lineage>
</organism>
<dbReference type="InterPro" id="IPR036249">
    <property type="entry name" value="Thioredoxin-like_sf"/>
</dbReference>
<dbReference type="Gene3D" id="3.40.30.10">
    <property type="entry name" value="Glutaredoxin"/>
    <property type="match status" value="1"/>
</dbReference>
<dbReference type="PANTHER" id="PTHR13887:SF47">
    <property type="entry name" value="CLPXP ADAPTER PROTEIN SPXH"/>
    <property type="match status" value="1"/>
</dbReference>
<dbReference type="CDD" id="cd03025">
    <property type="entry name" value="DsbA_FrnE_like"/>
    <property type="match status" value="1"/>
</dbReference>
<dbReference type="PANTHER" id="PTHR13887">
    <property type="entry name" value="GLUTATHIONE S-TRANSFERASE KAPPA"/>
    <property type="match status" value="1"/>
</dbReference>
<evidence type="ECO:0000313" key="2">
    <source>
        <dbReference type="Proteomes" id="UP000798808"/>
    </source>
</evidence>
<comment type="caution">
    <text evidence="1">The sequence shown here is derived from an EMBL/GenBank/DDBJ whole genome shotgun (WGS) entry which is preliminary data.</text>
</comment>
<dbReference type="Proteomes" id="UP000798808">
    <property type="component" value="Unassembled WGS sequence"/>
</dbReference>